<protein>
    <submittedName>
        <fullName evidence="1">Uncharacterized protein</fullName>
    </submittedName>
</protein>
<dbReference type="AlphaFoldDB" id="A0ABD3P0A5"/>
<keyword evidence="2" id="KW-1185">Reference proteome</keyword>
<proteinExistence type="predicted"/>
<evidence type="ECO:0000313" key="2">
    <source>
        <dbReference type="Proteomes" id="UP001516023"/>
    </source>
</evidence>
<name>A0ABD3P0A5_9STRA</name>
<dbReference type="Proteomes" id="UP001516023">
    <property type="component" value="Unassembled WGS sequence"/>
</dbReference>
<comment type="caution">
    <text evidence="1">The sequence shown here is derived from an EMBL/GenBank/DDBJ whole genome shotgun (WGS) entry which is preliminary data.</text>
</comment>
<reference evidence="1 2" key="1">
    <citation type="journal article" date="2020" name="G3 (Bethesda)">
        <title>Improved Reference Genome for Cyclotella cryptica CCMP332, a Model for Cell Wall Morphogenesis, Salinity Adaptation, and Lipid Production in Diatoms (Bacillariophyta).</title>
        <authorList>
            <person name="Roberts W.R."/>
            <person name="Downey K.M."/>
            <person name="Ruck E.C."/>
            <person name="Traller J.C."/>
            <person name="Alverson A.J."/>
        </authorList>
    </citation>
    <scope>NUCLEOTIDE SEQUENCE [LARGE SCALE GENOMIC DNA]</scope>
    <source>
        <strain evidence="1 2">CCMP332</strain>
    </source>
</reference>
<gene>
    <name evidence="1" type="ORF">HJC23_001591</name>
</gene>
<accession>A0ABD3P0A5</accession>
<sequence>MPFSSKPGTNTVSPKNALICDWSRKGNSLLQDWPHNDSALHGSKKKVTFAEYSELRLYSNDKWYQSKKSYTSAEVKKFRDQAALDASRIRNLISLCPAQNGCAISHAMDAGLLKHDELLGIEHLVSEKAAANALYERKAHVALTLRAQEVMQRKYDNTVNDVWLAKVARRLSSRSVKRARIRAA</sequence>
<dbReference type="EMBL" id="JABMIG020000336">
    <property type="protein sequence ID" value="KAL3780858.1"/>
    <property type="molecule type" value="Genomic_DNA"/>
</dbReference>
<evidence type="ECO:0000313" key="1">
    <source>
        <dbReference type="EMBL" id="KAL3780858.1"/>
    </source>
</evidence>
<organism evidence="1 2">
    <name type="scientific">Cyclotella cryptica</name>
    <dbReference type="NCBI Taxonomy" id="29204"/>
    <lineage>
        <taxon>Eukaryota</taxon>
        <taxon>Sar</taxon>
        <taxon>Stramenopiles</taxon>
        <taxon>Ochrophyta</taxon>
        <taxon>Bacillariophyta</taxon>
        <taxon>Coscinodiscophyceae</taxon>
        <taxon>Thalassiosirophycidae</taxon>
        <taxon>Stephanodiscales</taxon>
        <taxon>Stephanodiscaceae</taxon>
        <taxon>Cyclotella</taxon>
    </lineage>
</organism>